<feature type="transmembrane region" description="Helical" evidence="1">
    <location>
        <begin position="12"/>
        <end position="45"/>
    </location>
</feature>
<comment type="caution">
    <text evidence="3">The sequence shown here is derived from an EMBL/GenBank/DDBJ whole genome shotgun (WGS) entry which is preliminary data.</text>
</comment>
<name>A0A318KI15_9FIRM</name>
<proteinExistence type="predicted"/>
<evidence type="ECO:0000313" key="3">
    <source>
        <dbReference type="EMBL" id="PXX73685.1"/>
    </source>
</evidence>
<protein>
    <submittedName>
        <fullName evidence="2">Cytochrome b</fullName>
    </submittedName>
</protein>
<keyword evidence="4" id="KW-1185">Reference proteome</keyword>
<evidence type="ECO:0000256" key="1">
    <source>
        <dbReference type="SAM" id="Phobius"/>
    </source>
</evidence>
<reference evidence="3 4" key="1">
    <citation type="submission" date="2018-05" db="EMBL/GenBank/DDBJ databases">
        <title>Genomic Encyclopedia of Type Strains, Phase IV (KMG-IV): sequencing the most valuable type-strain genomes for metagenomic binning, comparative biology and taxonomic classification.</title>
        <authorList>
            <person name="Goeker M."/>
        </authorList>
    </citation>
    <scope>NUCLEOTIDE SEQUENCE [LARGE SCALE GENOMIC DNA]</scope>
    <source>
        <strain evidence="3 4">JC118</strain>
    </source>
</reference>
<dbReference type="STRING" id="1034346.GCA_000313565_02234"/>
<reference evidence="2" key="2">
    <citation type="submission" date="2022-03" db="EMBL/GenBank/DDBJ databases">
        <title>First case of bacteraemia caused by Dielma fastidiosa in a patient hospitalised with diverticulitis.</title>
        <authorList>
            <person name="Forman-Ankjaer B."/>
            <person name="Hvid-Jensen F."/>
            <person name="Kobel C.M."/>
            <person name="Greve T."/>
        </authorList>
    </citation>
    <scope>NUCLEOTIDE SEQUENCE</scope>
    <source>
        <strain evidence="2">AUH_DF_2021</strain>
    </source>
</reference>
<evidence type="ECO:0000313" key="2">
    <source>
        <dbReference type="EMBL" id="MDY5168081.1"/>
    </source>
</evidence>
<sequence length="166" mass="18961">MKASQLTRIAIMACLQYVVFTMFSQILYLEAVTLITLLFAVVFPLKESMLASAVFALINMLTRGILPWTIMYLVLFPCYSFTAYHLRNLLIGRNEWTICICFLFSFLLGQLVDLPFLLFSGKITMIYMLMGLKTSLIQGFLSACEAAFLFDPLYRQLIKIRGGFSE</sequence>
<keyword evidence="1" id="KW-1133">Transmembrane helix</keyword>
<feature type="transmembrane region" description="Helical" evidence="1">
    <location>
        <begin position="125"/>
        <end position="150"/>
    </location>
</feature>
<gene>
    <name evidence="3" type="ORF">DES51_1323</name>
    <name evidence="2" type="ORF">MQE39_08120</name>
</gene>
<dbReference type="RefSeq" id="WP_022938536.1">
    <property type="nucleotide sequence ID" value="NZ_BAABZA010000005.1"/>
</dbReference>
<accession>A0A318KI15</accession>
<dbReference type="EMBL" id="QJKH01000032">
    <property type="protein sequence ID" value="PXX73685.1"/>
    <property type="molecule type" value="Genomic_DNA"/>
</dbReference>
<keyword evidence="1" id="KW-0472">Membrane</keyword>
<evidence type="ECO:0000313" key="4">
    <source>
        <dbReference type="Proteomes" id="UP000247612"/>
    </source>
</evidence>
<dbReference type="AlphaFoldDB" id="A0A318KI15"/>
<dbReference type="Proteomes" id="UP001276902">
    <property type="component" value="Unassembled WGS sequence"/>
</dbReference>
<feature type="transmembrane region" description="Helical" evidence="1">
    <location>
        <begin position="96"/>
        <end position="119"/>
    </location>
</feature>
<dbReference type="EMBL" id="JALDAW010000013">
    <property type="protein sequence ID" value="MDY5168081.1"/>
    <property type="molecule type" value="Genomic_DNA"/>
</dbReference>
<dbReference type="OrthoDB" id="1654627at2"/>
<keyword evidence="1" id="KW-0812">Transmembrane</keyword>
<dbReference type="Proteomes" id="UP000247612">
    <property type="component" value="Unassembled WGS sequence"/>
</dbReference>
<organism evidence="3 4">
    <name type="scientific">Dielma fastidiosa</name>
    <dbReference type="NCBI Taxonomy" id="1034346"/>
    <lineage>
        <taxon>Bacteria</taxon>
        <taxon>Bacillati</taxon>
        <taxon>Bacillota</taxon>
        <taxon>Erysipelotrichia</taxon>
        <taxon>Erysipelotrichales</taxon>
        <taxon>Erysipelotrichaceae</taxon>
        <taxon>Dielma</taxon>
    </lineage>
</organism>